<sequence>MYPIRQALNWSNVRDSTLFNDIFLASCFSWQRCDNRRWQYKIVEEQCSKPSFYDSLDNYSFGSKITLRVQKRRDRTQRFDVNICSQNLHENLTTGFLNSMLAPDVIRSDYYPTDIKNAIQLAIHYAANQIQANKSSTLSTASALESFSKKLERSWRT</sequence>
<proteinExistence type="predicted"/>
<dbReference type="RefSeq" id="WP_272135254.1">
    <property type="nucleotide sequence ID" value="NZ_JAQLOI010000001.1"/>
</dbReference>
<gene>
    <name evidence="1" type="ORF">PGX00_08500</name>
</gene>
<accession>A0ABT4YQA8</accession>
<keyword evidence="2" id="KW-1185">Reference proteome</keyword>
<evidence type="ECO:0000313" key="1">
    <source>
        <dbReference type="EMBL" id="MDB1123693.1"/>
    </source>
</evidence>
<reference evidence="1 2" key="1">
    <citation type="submission" date="2023-01" db="EMBL/GenBank/DDBJ databases">
        <title>Vibrio sp. KJ40-1 sp.nov, isolated from marine algae.</title>
        <authorList>
            <person name="Butt M."/>
            <person name="Kim J.M.J."/>
            <person name="Jeon C.O.C."/>
        </authorList>
    </citation>
    <scope>NUCLEOTIDE SEQUENCE [LARGE SCALE GENOMIC DNA]</scope>
    <source>
        <strain evidence="1 2">KJ40-1</strain>
    </source>
</reference>
<evidence type="ECO:0000313" key="2">
    <source>
        <dbReference type="Proteomes" id="UP001210678"/>
    </source>
</evidence>
<protein>
    <submittedName>
        <fullName evidence="1">Uncharacterized protein</fullName>
    </submittedName>
</protein>
<dbReference type="EMBL" id="JAQLOI010000001">
    <property type="protein sequence ID" value="MDB1123693.1"/>
    <property type="molecule type" value="Genomic_DNA"/>
</dbReference>
<organism evidence="1 2">
    <name type="scientific">Vibrio algarum</name>
    <dbReference type="NCBI Taxonomy" id="3020714"/>
    <lineage>
        <taxon>Bacteria</taxon>
        <taxon>Pseudomonadati</taxon>
        <taxon>Pseudomonadota</taxon>
        <taxon>Gammaproteobacteria</taxon>
        <taxon>Vibrionales</taxon>
        <taxon>Vibrionaceae</taxon>
        <taxon>Vibrio</taxon>
    </lineage>
</organism>
<name>A0ABT4YQA8_9VIBR</name>
<dbReference type="Proteomes" id="UP001210678">
    <property type="component" value="Unassembled WGS sequence"/>
</dbReference>
<comment type="caution">
    <text evidence="1">The sequence shown here is derived from an EMBL/GenBank/DDBJ whole genome shotgun (WGS) entry which is preliminary data.</text>
</comment>